<sequence>MEAYGAKPVVGMDQPLNTLRNSDINLSAGDVGILKSTLLPSFTLHTGLTLASYAAARATDRGEIKDYNWPSSQVANAWWSAVGRRVYYDNIPFTTAWNILPWTEKLLLSSVTLWGTRLFYRIVSRSVSRGKDDPRYDELKKQDKGFWNAAFFKQFLPEAAFLTFITLPFTLPFRMPSSTLSVEPEVSCALRTLGVGLFSAGFAMEAFADTQLESHRQKRSDLCRNGVWSIVRHPNYLGDSLVHFSFIILNAANSFNPFILLGPLANYAYLRFVGGDKQNEASQESRYKLNDPHKYEQLQTWRAEKNSFWPSLTELANPWTWAVLGSGVIGVVLEEGVRSYFA</sequence>
<proteinExistence type="predicted"/>
<dbReference type="Proteomes" id="UP000019804">
    <property type="component" value="Unassembled WGS sequence"/>
</dbReference>
<dbReference type="RefSeq" id="XP_040635483.1">
    <property type="nucleotide sequence ID" value="XM_040784938.1"/>
</dbReference>
<dbReference type="PANTHER" id="PTHR32251">
    <property type="entry name" value="3-OXO-5-ALPHA-STEROID 4-DEHYDROGENASE"/>
    <property type="match status" value="1"/>
</dbReference>
<dbReference type="PANTHER" id="PTHR32251:SF15">
    <property type="entry name" value="3-OXO-5-ALPHA-STEROID 4-DEHYDROGENASE (DUF1295)"/>
    <property type="match status" value="1"/>
</dbReference>
<protein>
    <submittedName>
        <fullName evidence="1">DUF1295-domain-containing protein</fullName>
    </submittedName>
</protein>
<dbReference type="InterPro" id="IPR010721">
    <property type="entry name" value="UstE-like"/>
</dbReference>
<dbReference type="OrthoDB" id="67965at2759"/>
<reference evidence="2" key="1">
    <citation type="journal article" date="2014" name="Nat. Commun.">
        <title>Genomic adaptations of the halophilic Dead Sea filamentous fungus Eurotium rubrum.</title>
        <authorList>
            <person name="Kis-Papo T."/>
            <person name="Weig A.R."/>
            <person name="Riley R."/>
            <person name="Persoh D."/>
            <person name="Salamov A."/>
            <person name="Sun H."/>
            <person name="Lipzen A."/>
            <person name="Wasser S.P."/>
            <person name="Rambold G."/>
            <person name="Grigoriev I.V."/>
            <person name="Nevo E."/>
        </authorList>
    </citation>
    <scope>NUCLEOTIDE SEQUENCE [LARGE SCALE GENOMIC DNA]</scope>
    <source>
        <strain evidence="2">CBS 135680</strain>
    </source>
</reference>
<gene>
    <name evidence="1" type="ORF">EURHEDRAFT_464178</name>
</gene>
<accession>A0A017S431</accession>
<organism evidence="1 2">
    <name type="scientific">Aspergillus ruber (strain CBS 135680)</name>
    <dbReference type="NCBI Taxonomy" id="1388766"/>
    <lineage>
        <taxon>Eukaryota</taxon>
        <taxon>Fungi</taxon>
        <taxon>Dikarya</taxon>
        <taxon>Ascomycota</taxon>
        <taxon>Pezizomycotina</taxon>
        <taxon>Eurotiomycetes</taxon>
        <taxon>Eurotiomycetidae</taxon>
        <taxon>Eurotiales</taxon>
        <taxon>Aspergillaceae</taxon>
        <taxon>Aspergillus</taxon>
        <taxon>Aspergillus subgen. Aspergillus</taxon>
    </lineage>
</organism>
<dbReference type="GeneID" id="63700062"/>
<dbReference type="HOGENOM" id="CLU_043418_2_0_1"/>
<evidence type="ECO:0000313" key="2">
    <source>
        <dbReference type="Proteomes" id="UP000019804"/>
    </source>
</evidence>
<dbReference type="Gene3D" id="1.20.120.1630">
    <property type="match status" value="1"/>
</dbReference>
<dbReference type="GO" id="GO:0016020">
    <property type="term" value="C:membrane"/>
    <property type="evidence" value="ECO:0007669"/>
    <property type="project" value="TreeGrafter"/>
</dbReference>
<name>A0A017S431_ASPRC</name>
<keyword evidence="2" id="KW-1185">Reference proteome</keyword>
<evidence type="ECO:0000313" key="1">
    <source>
        <dbReference type="EMBL" id="EYE91793.1"/>
    </source>
</evidence>
<dbReference type="AlphaFoldDB" id="A0A017S431"/>
<dbReference type="EMBL" id="KK088441">
    <property type="protein sequence ID" value="EYE91793.1"/>
    <property type="molecule type" value="Genomic_DNA"/>
</dbReference>
<dbReference type="Pfam" id="PF06966">
    <property type="entry name" value="DUF1295"/>
    <property type="match status" value="1"/>
</dbReference>